<dbReference type="SUPFAM" id="SSF54909">
    <property type="entry name" value="Dimeric alpha+beta barrel"/>
    <property type="match status" value="2"/>
</dbReference>
<reference evidence="1" key="1">
    <citation type="journal article" date="2020" name="Stud. Mycol.">
        <title>101 Dothideomycetes genomes: a test case for predicting lifestyles and emergence of pathogens.</title>
        <authorList>
            <person name="Haridas S."/>
            <person name="Albert R."/>
            <person name="Binder M."/>
            <person name="Bloem J."/>
            <person name="Labutti K."/>
            <person name="Salamov A."/>
            <person name="Andreopoulos B."/>
            <person name="Baker S."/>
            <person name="Barry K."/>
            <person name="Bills G."/>
            <person name="Bluhm B."/>
            <person name="Cannon C."/>
            <person name="Castanera R."/>
            <person name="Culley D."/>
            <person name="Daum C."/>
            <person name="Ezra D."/>
            <person name="Gonzalez J."/>
            <person name="Henrissat B."/>
            <person name="Kuo A."/>
            <person name="Liang C."/>
            <person name="Lipzen A."/>
            <person name="Lutzoni F."/>
            <person name="Magnuson J."/>
            <person name="Mondo S."/>
            <person name="Nolan M."/>
            <person name="Ohm R."/>
            <person name="Pangilinan J."/>
            <person name="Park H.-J."/>
            <person name="Ramirez L."/>
            <person name="Alfaro M."/>
            <person name="Sun H."/>
            <person name="Tritt A."/>
            <person name="Yoshinaga Y."/>
            <person name="Zwiers L.-H."/>
            <person name="Turgeon B."/>
            <person name="Goodwin S."/>
            <person name="Spatafora J."/>
            <person name="Crous P."/>
            <person name="Grigoriev I."/>
        </authorList>
    </citation>
    <scope>NUCLEOTIDE SEQUENCE</scope>
    <source>
        <strain evidence="1">CBS 133067</strain>
    </source>
</reference>
<evidence type="ECO:0000313" key="1">
    <source>
        <dbReference type="EMBL" id="KAF2096248.1"/>
    </source>
</evidence>
<accession>A0A9P4IBC3</accession>
<dbReference type="Proteomes" id="UP000799772">
    <property type="component" value="Unassembled WGS sequence"/>
</dbReference>
<gene>
    <name evidence="1" type="ORF">NA57DRAFT_59306</name>
</gene>
<dbReference type="EMBL" id="ML978130">
    <property type="protein sequence ID" value="KAF2096248.1"/>
    <property type="molecule type" value="Genomic_DNA"/>
</dbReference>
<evidence type="ECO:0000313" key="2">
    <source>
        <dbReference type="Proteomes" id="UP000799772"/>
    </source>
</evidence>
<dbReference type="OrthoDB" id="2851338at2759"/>
<dbReference type="AlphaFoldDB" id="A0A9P4IBC3"/>
<proteinExistence type="predicted"/>
<name>A0A9P4IBC3_9PEZI</name>
<keyword evidence="2" id="KW-1185">Reference proteome</keyword>
<organism evidence="1 2">
    <name type="scientific">Rhizodiscina lignyota</name>
    <dbReference type="NCBI Taxonomy" id="1504668"/>
    <lineage>
        <taxon>Eukaryota</taxon>
        <taxon>Fungi</taxon>
        <taxon>Dikarya</taxon>
        <taxon>Ascomycota</taxon>
        <taxon>Pezizomycotina</taxon>
        <taxon>Dothideomycetes</taxon>
        <taxon>Pleosporomycetidae</taxon>
        <taxon>Aulographales</taxon>
        <taxon>Rhizodiscinaceae</taxon>
        <taxon>Rhizodiscina</taxon>
    </lineage>
</organism>
<protein>
    <submittedName>
        <fullName evidence="1">Uncharacterized protein</fullName>
    </submittedName>
</protein>
<dbReference type="InterPro" id="IPR011008">
    <property type="entry name" value="Dimeric_a/b-barrel"/>
</dbReference>
<dbReference type="Gene3D" id="3.30.70.100">
    <property type="match status" value="1"/>
</dbReference>
<comment type="caution">
    <text evidence="1">The sequence shown here is derived from an EMBL/GenBank/DDBJ whole genome shotgun (WGS) entry which is preliminary data.</text>
</comment>
<sequence>MPKSTAILYPLTSRHPDKSEADFNKWYDEVHAPSRASCPGVNRVSRYKATDGQQPEWLAIYELSDTSALQTPEYKKARENDGDDESTMFKLLDRRVYKVFSDIKREDYDTYTGNRDMIHVCTEPINHVSENEFNAWYEDEHVPYLQKCPGWLRSVRCIIEDSRDPRDTSNPEGNTASRAKYLAFHEWEDGDKVYASDEHKYAITTPWRMRIMTSIDEKSEERRRFKLWKQF</sequence>